<organism evidence="1 2">
    <name type="scientific">Amycolatopsis pretoriensis</name>
    <dbReference type="NCBI Taxonomy" id="218821"/>
    <lineage>
        <taxon>Bacteria</taxon>
        <taxon>Bacillati</taxon>
        <taxon>Actinomycetota</taxon>
        <taxon>Actinomycetes</taxon>
        <taxon>Pseudonocardiales</taxon>
        <taxon>Pseudonocardiaceae</taxon>
        <taxon>Amycolatopsis</taxon>
    </lineage>
</organism>
<evidence type="ECO:0000313" key="2">
    <source>
        <dbReference type="Proteomes" id="UP000198878"/>
    </source>
</evidence>
<evidence type="ECO:0000313" key="1">
    <source>
        <dbReference type="EMBL" id="SEF19795.1"/>
    </source>
</evidence>
<dbReference type="AlphaFoldDB" id="A0A1H5Q1A3"/>
<sequence length="58" mass="6067">MVLRAWLEGGSPGALRVRILSTVGTGEPKPLAVTSAEAVLEAVQNWLDELGSGPMTFS</sequence>
<dbReference type="EMBL" id="FNUJ01000001">
    <property type="protein sequence ID" value="SEF19795.1"/>
    <property type="molecule type" value="Genomic_DNA"/>
</dbReference>
<keyword evidence="2" id="KW-1185">Reference proteome</keyword>
<protein>
    <submittedName>
        <fullName evidence="1">Uncharacterized protein</fullName>
    </submittedName>
</protein>
<dbReference type="STRING" id="218821.SAMN05421837_101104"/>
<gene>
    <name evidence="1" type="ORF">SAMN05421837_101104</name>
</gene>
<accession>A0A1H5Q1A3</accession>
<name>A0A1H5Q1A3_9PSEU</name>
<reference evidence="2" key="1">
    <citation type="submission" date="2016-10" db="EMBL/GenBank/DDBJ databases">
        <authorList>
            <person name="Varghese N."/>
            <person name="Submissions S."/>
        </authorList>
    </citation>
    <scope>NUCLEOTIDE SEQUENCE [LARGE SCALE GENOMIC DNA]</scope>
    <source>
        <strain evidence="2">DSM 44654</strain>
    </source>
</reference>
<proteinExistence type="predicted"/>
<dbReference type="Proteomes" id="UP000198878">
    <property type="component" value="Unassembled WGS sequence"/>
</dbReference>